<dbReference type="EMBL" id="FONV01000009">
    <property type="protein sequence ID" value="SFF37488.1"/>
    <property type="molecule type" value="Genomic_DNA"/>
</dbReference>
<dbReference type="AlphaFoldDB" id="A0A1I2I782"/>
<dbReference type="Proteomes" id="UP000199645">
    <property type="component" value="Unassembled WGS sequence"/>
</dbReference>
<accession>A0A1I2I782</accession>
<dbReference type="RefSeq" id="WP_093618086.1">
    <property type="nucleotide sequence ID" value="NZ_BOMT01000052.1"/>
</dbReference>
<reference evidence="2 3" key="1">
    <citation type="submission" date="2016-10" db="EMBL/GenBank/DDBJ databases">
        <authorList>
            <person name="de Groot N.N."/>
        </authorList>
    </citation>
    <scope>NUCLEOTIDE SEQUENCE [LARGE SCALE GENOMIC DNA]</scope>
    <source>
        <strain evidence="2 3">DSM 43019</strain>
    </source>
</reference>
<dbReference type="STRING" id="35752.SAMN05421541_109329"/>
<protein>
    <submittedName>
        <fullName evidence="2">Uncharacterized protein</fullName>
    </submittedName>
</protein>
<keyword evidence="3" id="KW-1185">Reference proteome</keyword>
<feature type="transmembrane region" description="Helical" evidence="1">
    <location>
        <begin position="39"/>
        <end position="59"/>
    </location>
</feature>
<keyword evidence="1" id="KW-0472">Membrane</keyword>
<proteinExistence type="predicted"/>
<name>A0A1I2I782_9ACTN</name>
<sequence length="228" mass="23703">MTDLREYFDEIADSVTSTATTDVEADVVRGRRAVRRRRVVQTVAGSIFGVAAIVAAFTIPSAGVGSGPFGPTAAAPPAVARSLDLVAYQGPQPKGFTLDTVPAGWFVQSDARYSLLLAPQGSGAGPDSAAGKIVIYLESRDQNGPPRAGAEVEVGDRDGVLVKSLPAMIPGQSPPPADGDTGWTIWVEQPHGVHLIVQFGEGLGLDREQMVALTAGVHVHEEALQGIG</sequence>
<keyword evidence="1" id="KW-0812">Transmembrane</keyword>
<keyword evidence="1" id="KW-1133">Transmembrane helix</keyword>
<evidence type="ECO:0000256" key="1">
    <source>
        <dbReference type="SAM" id="Phobius"/>
    </source>
</evidence>
<evidence type="ECO:0000313" key="2">
    <source>
        <dbReference type="EMBL" id="SFF37488.1"/>
    </source>
</evidence>
<gene>
    <name evidence="2" type="ORF">SAMN05421541_109329</name>
</gene>
<evidence type="ECO:0000313" key="3">
    <source>
        <dbReference type="Proteomes" id="UP000199645"/>
    </source>
</evidence>
<dbReference type="OrthoDB" id="3787029at2"/>
<organism evidence="2 3">
    <name type="scientific">Actinoplanes philippinensis</name>
    <dbReference type="NCBI Taxonomy" id="35752"/>
    <lineage>
        <taxon>Bacteria</taxon>
        <taxon>Bacillati</taxon>
        <taxon>Actinomycetota</taxon>
        <taxon>Actinomycetes</taxon>
        <taxon>Micromonosporales</taxon>
        <taxon>Micromonosporaceae</taxon>
        <taxon>Actinoplanes</taxon>
    </lineage>
</organism>